<dbReference type="SMART" id="SM00382">
    <property type="entry name" value="AAA"/>
    <property type="match status" value="1"/>
</dbReference>
<evidence type="ECO:0000256" key="9">
    <source>
        <dbReference type="ARBA" id="ARBA00022840"/>
    </source>
</evidence>
<dbReference type="OrthoDB" id="9810148at2"/>
<evidence type="ECO:0000256" key="3">
    <source>
        <dbReference type="ARBA" id="ARBA00022679"/>
    </source>
</evidence>
<dbReference type="GO" id="GO:0003887">
    <property type="term" value="F:DNA-directed DNA polymerase activity"/>
    <property type="evidence" value="ECO:0007669"/>
    <property type="project" value="UniProtKB-KW"/>
</dbReference>
<gene>
    <name evidence="14" type="primary">dnaX_1</name>
    <name evidence="14" type="ORF">Pmgp_01095</name>
</gene>
<dbReference type="SUPFAM" id="SSF48019">
    <property type="entry name" value="post-AAA+ oligomerization domain-like"/>
    <property type="match status" value="1"/>
</dbReference>
<evidence type="ECO:0000256" key="10">
    <source>
        <dbReference type="ARBA" id="ARBA00022932"/>
    </source>
</evidence>
<organism evidence="14 15">
    <name type="scientific">Pelotomaculum propionicicum</name>
    <dbReference type="NCBI Taxonomy" id="258475"/>
    <lineage>
        <taxon>Bacteria</taxon>
        <taxon>Bacillati</taxon>
        <taxon>Bacillota</taxon>
        <taxon>Clostridia</taxon>
        <taxon>Eubacteriales</taxon>
        <taxon>Desulfotomaculaceae</taxon>
        <taxon>Pelotomaculum</taxon>
    </lineage>
</organism>
<dbReference type="InterPro" id="IPR050238">
    <property type="entry name" value="DNA_Rep/Repair_Clamp_Loader"/>
</dbReference>
<dbReference type="PRINTS" id="PR00300">
    <property type="entry name" value="CLPPROTEASEA"/>
</dbReference>
<dbReference type="FunFam" id="3.40.50.300:FF:000014">
    <property type="entry name" value="DNA polymerase III subunit gamma/tau"/>
    <property type="match status" value="1"/>
</dbReference>
<keyword evidence="9" id="KW-0067">ATP-binding</keyword>
<sequence length="547" mass="60198">MTYLALYREWRPRTFGEIIGQEHITRTLKNAVESGRTGHAYLFCGTRGTGKTTTAKVLAKALNCAGREGPEPCNRCESCKSINEGLSVDVIEIDAASNRGIDEIRDLREKIKFAPTMGNSRVYIIDEVHMLTNEAFNALLKTLEEPPRHAVLILATTEPHKVPLTILSRCQRFDFRRILPADMIKRLKEVAAGAGLEVEEEALRLIARAAEGGLRDALSILDQGAAFGGMKITAGDVHNILGTVRIDALNRMAGHLAGRETGPALRLVAELTGEGKDLRLFAREMAGYLRALLLEKISPHAAAEEAWGEPAQVAGMAAKFSKEGLVRAVEIMAEAEQNMKWSAMPAIVLELALVRACSAGGLSDTESLSARLAAVEEKLNSLAGVEVKTPAKPAAAPDRKHQEAPRPREQGLAIEQTGPQDNEISLEKVRQAWFDLMDIMRRERLPLYHNYAKAQPLALKGRSLTVGFPASDVLGREMAERADNKKYLEGLLGRLLQGKWQITFKNYQDKTEPTEQEPAARDAVVEVKRRFGGEEIILDDEEQGTLF</sequence>
<evidence type="ECO:0000256" key="6">
    <source>
        <dbReference type="ARBA" id="ARBA00022723"/>
    </source>
</evidence>
<evidence type="ECO:0000256" key="7">
    <source>
        <dbReference type="ARBA" id="ARBA00022741"/>
    </source>
</evidence>
<dbReference type="NCBIfam" id="TIGR02397">
    <property type="entry name" value="dnaX_nterm"/>
    <property type="match status" value="1"/>
</dbReference>
<dbReference type="Pfam" id="PF12169">
    <property type="entry name" value="DNA_pol3_gamma3"/>
    <property type="match status" value="1"/>
</dbReference>
<dbReference type="PANTHER" id="PTHR11669:SF0">
    <property type="entry name" value="PROTEIN STICHEL-LIKE 2"/>
    <property type="match status" value="1"/>
</dbReference>
<evidence type="ECO:0000256" key="12">
    <source>
        <dbReference type="SAM" id="MobiDB-lite"/>
    </source>
</evidence>
<evidence type="ECO:0000313" key="15">
    <source>
        <dbReference type="Proteomes" id="UP000297597"/>
    </source>
</evidence>
<feature type="compositionally biased region" description="Basic and acidic residues" evidence="12">
    <location>
        <begin position="397"/>
        <end position="409"/>
    </location>
</feature>
<dbReference type="InterPro" id="IPR003593">
    <property type="entry name" value="AAA+_ATPase"/>
</dbReference>
<evidence type="ECO:0000259" key="13">
    <source>
        <dbReference type="SMART" id="SM00382"/>
    </source>
</evidence>
<dbReference type="GO" id="GO:0046872">
    <property type="term" value="F:metal ion binding"/>
    <property type="evidence" value="ECO:0007669"/>
    <property type="project" value="UniProtKB-KW"/>
</dbReference>
<evidence type="ECO:0000313" key="14">
    <source>
        <dbReference type="EMBL" id="TEB12204.1"/>
    </source>
</evidence>
<evidence type="ECO:0000256" key="4">
    <source>
        <dbReference type="ARBA" id="ARBA00022695"/>
    </source>
</evidence>
<evidence type="ECO:0000256" key="8">
    <source>
        <dbReference type="ARBA" id="ARBA00022833"/>
    </source>
</evidence>
<dbReference type="InterPro" id="IPR022754">
    <property type="entry name" value="DNA_pol_III_gamma-3"/>
</dbReference>
<dbReference type="InterPro" id="IPR045085">
    <property type="entry name" value="HLD_clamp_pol_III_gamma_tau"/>
</dbReference>
<keyword evidence="8" id="KW-0862">Zinc</keyword>
<feature type="domain" description="AAA+ ATPase" evidence="13">
    <location>
        <begin position="37"/>
        <end position="179"/>
    </location>
</feature>
<feature type="region of interest" description="Disordered" evidence="12">
    <location>
        <begin position="388"/>
        <end position="420"/>
    </location>
</feature>
<dbReference type="SUPFAM" id="SSF52540">
    <property type="entry name" value="P-loop containing nucleoside triphosphate hydrolases"/>
    <property type="match status" value="1"/>
</dbReference>
<accession>A0A4Y7RT61</accession>
<dbReference type="InterPro" id="IPR012763">
    <property type="entry name" value="DNA_pol_III_sug/sutau_N"/>
</dbReference>
<dbReference type="GO" id="GO:0005524">
    <property type="term" value="F:ATP binding"/>
    <property type="evidence" value="ECO:0007669"/>
    <property type="project" value="UniProtKB-KW"/>
</dbReference>
<dbReference type="CDD" id="cd18137">
    <property type="entry name" value="HLD_clamp_pol_III_gamma_tau"/>
    <property type="match status" value="1"/>
</dbReference>
<keyword evidence="5" id="KW-0235">DNA replication</keyword>
<dbReference type="FunFam" id="1.10.8.60:FF:000013">
    <property type="entry name" value="DNA polymerase III subunit gamma/tau"/>
    <property type="match status" value="1"/>
</dbReference>
<dbReference type="InterPro" id="IPR027417">
    <property type="entry name" value="P-loop_NTPase"/>
</dbReference>
<evidence type="ECO:0000256" key="11">
    <source>
        <dbReference type="ARBA" id="ARBA00049244"/>
    </source>
</evidence>
<dbReference type="Pfam" id="PF22608">
    <property type="entry name" value="DNAX_ATPase_lid"/>
    <property type="match status" value="1"/>
</dbReference>
<evidence type="ECO:0000256" key="2">
    <source>
        <dbReference type="ARBA" id="ARBA00012417"/>
    </source>
</evidence>
<dbReference type="Gene3D" id="3.40.50.300">
    <property type="entry name" value="P-loop containing nucleotide triphosphate hydrolases"/>
    <property type="match status" value="1"/>
</dbReference>
<dbReference type="Gene3D" id="1.20.272.10">
    <property type="match status" value="1"/>
</dbReference>
<comment type="catalytic activity">
    <reaction evidence="11">
        <text>DNA(n) + a 2'-deoxyribonucleoside 5'-triphosphate = DNA(n+1) + diphosphate</text>
        <dbReference type="Rhea" id="RHEA:22508"/>
        <dbReference type="Rhea" id="RHEA-COMP:17339"/>
        <dbReference type="Rhea" id="RHEA-COMP:17340"/>
        <dbReference type="ChEBI" id="CHEBI:33019"/>
        <dbReference type="ChEBI" id="CHEBI:61560"/>
        <dbReference type="ChEBI" id="CHEBI:173112"/>
        <dbReference type="EC" id="2.7.7.7"/>
    </reaction>
</comment>
<dbReference type="AlphaFoldDB" id="A0A4Y7RT61"/>
<comment type="caution">
    <text evidence="14">The sequence shown here is derived from an EMBL/GenBank/DDBJ whole genome shotgun (WGS) entry which is preliminary data.</text>
</comment>
<dbReference type="Pfam" id="PF13177">
    <property type="entry name" value="DNA_pol3_delta2"/>
    <property type="match status" value="1"/>
</dbReference>
<dbReference type="NCBIfam" id="NF004046">
    <property type="entry name" value="PRK05563.1"/>
    <property type="match status" value="1"/>
</dbReference>
<keyword evidence="4 14" id="KW-0548">Nucleotidyltransferase</keyword>
<keyword evidence="7" id="KW-0547">Nucleotide-binding</keyword>
<comment type="similarity">
    <text evidence="1">Belongs to the DnaX/STICHEL family.</text>
</comment>
<dbReference type="Gene3D" id="1.10.8.60">
    <property type="match status" value="1"/>
</dbReference>
<keyword evidence="15" id="KW-1185">Reference proteome</keyword>
<dbReference type="PANTHER" id="PTHR11669">
    <property type="entry name" value="REPLICATION FACTOR C / DNA POLYMERASE III GAMMA-TAU SUBUNIT"/>
    <property type="match status" value="1"/>
</dbReference>
<dbReference type="GO" id="GO:0003677">
    <property type="term" value="F:DNA binding"/>
    <property type="evidence" value="ECO:0007669"/>
    <property type="project" value="InterPro"/>
</dbReference>
<dbReference type="EMBL" id="QFFZ01000008">
    <property type="protein sequence ID" value="TEB12204.1"/>
    <property type="molecule type" value="Genomic_DNA"/>
</dbReference>
<dbReference type="RefSeq" id="WP_134212972.1">
    <property type="nucleotide sequence ID" value="NZ_QFFZ01000008.1"/>
</dbReference>
<dbReference type="InterPro" id="IPR008921">
    <property type="entry name" value="DNA_pol3_clamp-load_cplx_C"/>
</dbReference>
<dbReference type="EC" id="2.7.7.7" evidence="2"/>
<evidence type="ECO:0000256" key="5">
    <source>
        <dbReference type="ARBA" id="ARBA00022705"/>
    </source>
</evidence>
<dbReference type="Proteomes" id="UP000297597">
    <property type="component" value="Unassembled WGS sequence"/>
</dbReference>
<dbReference type="GO" id="GO:0006261">
    <property type="term" value="P:DNA-templated DNA replication"/>
    <property type="evidence" value="ECO:0007669"/>
    <property type="project" value="TreeGrafter"/>
</dbReference>
<name>A0A4Y7RT61_9FIRM</name>
<keyword evidence="3 14" id="KW-0808">Transferase</keyword>
<reference evidence="14 15" key="1">
    <citation type="journal article" date="2018" name="Environ. Microbiol.">
        <title>Novel energy conservation strategies and behaviour of Pelotomaculum schinkii driving syntrophic propionate catabolism.</title>
        <authorList>
            <person name="Hidalgo-Ahumada C.A.P."/>
            <person name="Nobu M.K."/>
            <person name="Narihiro T."/>
            <person name="Tamaki H."/>
            <person name="Liu W.T."/>
            <person name="Kamagata Y."/>
            <person name="Stams A.J.M."/>
            <person name="Imachi H."/>
            <person name="Sousa D.Z."/>
        </authorList>
    </citation>
    <scope>NUCLEOTIDE SEQUENCE [LARGE SCALE GENOMIC DNA]</scope>
    <source>
        <strain evidence="14 15">MGP</strain>
    </source>
</reference>
<keyword evidence="6" id="KW-0479">Metal-binding</keyword>
<keyword evidence="10" id="KW-0239">DNA-directed DNA polymerase</keyword>
<protein>
    <recommendedName>
        <fullName evidence="2">DNA-directed DNA polymerase</fullName>
        <ecNumber evidence="2">2.7.7.7</ecNumber>
    </recommendedName>
</protein>
<dbReference type="InterPro" id="IPR001270">
    <property type="entry name" value="ClpA/B"/>
</dbReference>
<dbReference type="GO" id="GO:0009360">
    <property type="term" value="C:DNA polymerase III complex"/>
    <property type="evidence" value="ECO:0007669"/>
    <property type="project" value="InterPro"/>
</dbReference>
<evidence type="ECO:0000256" key="1">
    <source>
        <dbReference type="ARBA" id="ARBA00006360"/>
    </source>
</evidence>
<proteinExistence type="inferred from homology"/>